<dbReference type="Proteomes" id="UP000032141">
    <property type="component" value="Chromosome C5"/>
</dbReference>
<dbReference type="Gramene" id="Bo5g091810.1">
    <property type="protein sequence ID" value="Bo5g091810.1"/>
    <property type="gene ID" value="Bo5g091810"/>
</dbReference>
<dbReference type="EnsemblPlants" id="Bo5g091810.1">
    <property type="protein sequence ID" value="Bo5g091810.1"/>
    <property type="gene ID" value="Bo5g091810"/>
</dbReference>
<reference evidence="2 3" key="1">
    <citation type="journal article" date="2014" name="Genome Biol.">
        <title>Transcriptome and methylome profiling reveals relics of genome dominance in the mesopolyploid Brassica oleracea.</title>
        <authorList>
            <person name="Parkin I.A."/>
            <person name="Koh C."/>
            <person name="Tang H."/>
            <person name="Robinson S.J."/>
            <person name="Kagale S."/>
            <person name="Clarke W.E."/>
            <person name="Town C.D."/>
            <person name="Nixon J."/>
            <person name="Krishnakumar V."/>
            <person name="Bidwell S.L."/>
            <person name="Denoeud F."/>
            <person name="Belcram H."/>
            <person name="Links M.G."/>
            <person name="Just J."/>
            <person name="Clarke C."/>
            <person name="Bender T."/>
            <person name="Huebert T."/>
            <person name="Mason A.S."/>
            <person name="Pires J.C."/>
            <person name="Barker G."/>
            <person name="Moore J."/>
            <person name="Walley P.G."/>
            <person name="Manoli S."/>
            <person name="Batley J."/>
            <person name="Edwards D."/>
            <person name="Nelson M.N."/>
            <person name="Wang X."/>
            <person name="Paterson A.H."/>
            <person name="King G."/>
            <person name="Bancroft I."/>
            <person name="Chalhoub B."/>
            <person name="Sharpe A.G."/>
        </authorList>
    </citation>
    <scope>NUCLEOTIDE SEQUENCE</scope>
    <source>
        <strain evidence="2 3">cv. TO1000</strain>
    </source>
</reference>
<protein>
    <submittedName>
        <fullName evidence="2">Uncharacterized protein</fullName>
    </submittedName>
</protein>
<evidence type="ECO:0000256" key="1">
    <source>
        <dbReference type="SAM" id="MobiDB-lite"/>
    </source>
</evidence>
<keyword evidence="3" id="KW-1185">Reference proteome</keyword>
<dbReference type="HOGENOM" id="CLU_1580707_0_0_1"/>
<evidence type="ECO:0000313" key="3">
    <source>
        <dbReference type="Proteomes" id="UP000032141"/>
    </source>
</evidence>
<evidence type="ECO:0000313" key="2">
    <source>
        <dbReference type="EnsemblPlants" id="Bo5g091810.1"/>
    </source>
</evidence>
<sequence>MVRLREDLVKASEDPSKVSRLRVWVKSRTKKDGTPVNVNAAEKIVTNLTDPQRFEALQISKISQFPATLMEAMKVIVCALPATGVKPQLKPEQTQQEAVNTAPPQRGQSSRGNDVDEITRAEFRSYRLIRIEEPEEDIDPDYLRYLRAIGAYDSAPPQQGRSSGGNGRR</sequence>
<reference evidence="2" key="2">
    <citation type="submission" date="2015-03" db="UniProtKB">
        <authorList>
            <consortium name="EnsemblPlants"/>
        </authorList>
    </citation>
    <scope>IDENTIFICATION</scope>
</reference>
<accession>A0A0D3CGW5</accession>
<feature type="region of interest" description="Disordered" evidence="1">
    <location>
        <begin position="88"/>
        <end position="117"/>
    </location>
</feature>
<feature type="compositionally biased region" description="Polar residues" evidence="1">
    <location>
        <begin position="91"/>
        <end position="112"/>
    </location>
</feature>
<organism evidence="2 3">
    <name type="scientific">Brassica oleracea var. oleracea</name>
    <dbReference type="NCBI Taxonomy" id="109376"/>
    <lineage>
        <taxon>Eukaryota</taxon>
        <taxon>Viridiplantae</taxon>
        <taxon>Streptophyta</taxon>
        <taxon>Embryophyta</taxon>
        <taxon>Tracheophyta</taxon>
        <taxon>Spermatophyta</taxon>
        <taxon>Magnoliopsida</taxon>
        <taxon>eudicotyledons</taxon>
        <taxon>Gunneridae</taxon>
        <taxon>Pentapetalae</taxon>
        <taxon>rosids</taxon>
        <taxon>malvids</taxon>
        <taxon>Brassicales</taxon>
        <taxon>Brassicaceae</taxon>
        <taxon>Brassiceae</taxon>
        <taxon>Brassica</taxon>
    </lineage>
</organism>
<proteinExistence type="predicted"/>
<name>A0A0D3CGW5_BRAOL</name>
<dbReference type="AlphaFoldDB" id="A0A0D3CGW5"/>